<evidence type="ECO:0000256" key="3">
    <source>
        <dbReference type="ARBA" id="ARBA00022490"/>
    </source>
</evidence>
<reference evidence="5 6" key="1">
    <citation type="submission" date="2023-06" db="EMBL/GenBank/DDBJ databases">
        <authorList>
            <person name="Oyuntsetseg B."/>
            <person name="Kim S.B."/>
        </authorList>
    </citation>
    <scope>NUCLEOTIDE SEQUENCE [LARGE SCALE GENOMIC DNA]</scope>
    <source>
        <strain evidence="5 6">2-15</strain>
    </source>
</reference>
<name>A0A9Y2IKV7_9PSEU</name>
<dbReference type="Pfam" id="PF14011">
    <property type="entry name" value="ESX-1_EspG"/>
    <property type="match status" value="1"/>
</dbReference>
<dbReference type="InterPro" id="IPR025734">
    <property type="entry name" value="EspG"/>
</dbReference>
<evidence type="ECO:0000256" key="1">
    <source>
        <dbReference type="ARBA" id="ARBA00004496"/>
    </source>
</evidence>
<protein>
    <submittedName>
        <fullName evidence="5">ESX secretion-associated protein EspG</fullName>
    </submittedName>
</protein>
<keyword evidence="4" id="KW-0143">Chaperone</keyword>
<evidence type="ECO:0000313" key="5">
    <source>
        <dbReference type="EMBL" id="WIX80478.1"/>
    </source>
</evidence>
<keyword evidence="6" id="KW-1185">Reference proteome</keyword>
<evidence type="ECO:0000313" key="6">
    <source>
        <dbReference type="Proteomes" id="UP001236014"/>
    </source>
</evidence>
<dbReference type="Proteomes" id="UP001236014">
    <property type="component" value="Chromosome"/>
</dbReference>
<dbReference type="EMBL" id="CP127294">
    <property type="protein sequence ID" value="WIX80478.1"/>
    <property type="molecule type" value="Genomic_DNA"/>
</dbReference>
<gene>
    <name evidence="5" type="ORF">QRX50_06805</name>
</gene>
<evidence type="ECO:0000256" key="2">
    <source>
        <dbReference type="ARBA" id="ARBA00006411"/>
    </source>
</evidence>
<comment type="subcellular location">
    <subcellularLocation>
        <location evidence="1">Cytoplasm</location>
    </subcellularLocation>
</comment>
<comment type="similarity">
    <text evidence="2">Belongs to the EspG family.</text>
</comment>
<organism evidence="5 6">
    <name type="scientific">Amycolatopsis carbonis</name>
    <dbReference type="NCBI Taxonomy" id="715471"/>
    <lineage>
        <taxon>Bacteria</taxon>
        <taxon>Bacillati</taxon>
        <taxon>Actinomycetota</taxon>
        <taxon>Actinomycetes</taxon>
        <taxon>Pseudonocardiales</taxon>
        <taxon>Pseudonocardiaceae</taxon>
        <taxon>Amycolatopsis</taxon>
    </lineage>
</organism>
<proteinExistence type="inferred from homology"/>
<dbReference type="AlphaFoldDB" id="A0A9Y2IKV7"/>
<evidence type="ECO:0000256" key="4">
    <source>
        <dbReference type="ARBA" id="ARBA00023186"/>
    </source>
</evidence>
<sequence length="243" mass="26582">MPYSFTLSPAAVDLLLERQGLGRTPAPFSVAHIGITGQERAGVRDAVLRDLDNRGLVHRGYLDDDLELALTTFARARLVVTATAQLDDGQLFARVASTGDQAVLVKQDNGMFVFEQIRPTGLVSALVDLLPPGAAAPGQSVTIARPAKQPRRDGYDPFAASNAPRNPQLRSVERIFEKPRLRVGQFTIGAQPPLVWFDTELGRYLLSTRVADDGQRWLTYAPADNNRLAQQLFTQLEAYSANA</sequence>
<keyword evidence="3" id="KW-0963">Cytoplasm</keyword>
<dbReference type="KEGG" id="acab:QRX50_06805"/>
<dbReference type="RefSeq" id="WP_285971107.1">
    <property type="nucleotide sequence ID" value="NZ_CP127294.1"/>
</dbReference>
<accession>A0A9Y2IKV7</accession>